<feature type="repeat" description="TPR" evidence="5">
    <location>
        <begin position="44"/>
        <end position="77"/>
    </location>
</feature>
<protein>
    <recommendedName>
        <fullName evidence="4">Tetratricopeptide repeat protein 27</fullName>
    </recommendedName>
</protein>
<accession>Q4SZ62</accession>
<evidence type="ECO:0000256" key="5">
    <source>
        <dbReference type="PROSITE-ProRule" id="PRU00339"/>
    </source>
</evidence>
<gene>
    <name evidence="6" type="ORF">GSTENG00009995001</name>
</gene>
<comment type="caution">
    <text evidence="6">The sequence shown here is derived from an EMBL/GenBank/DDBJ whole genome shotgun (WGS) entry which is preliminary data.</text>
</comment>
<feature type="non-terminal residue" evidence="6">
    <location>
        <position position="251"/>
    </location>
</feature>
<reference evidence="6" key="2">
    <citation type="submission" date="2004-02" db="EMBL/GenBank/DDBJ databases">
        <authorList>
            <consortium name="Genoscope"/>
            <consortium name="Whitehead Institute Centre for Genome Research"/>
        </authorList>
    </citation>
    <scope>NUCLEOTIDE SEQUENCE</scope>
</reference>
<evidence type="ECO:0000256" key="2">
    <source>
        <dbReference type="ARBA" id="ARBA00022803"/>
    </source>
</evidence>
<dbReference type="InterPro" id="IPR011990">
    <property type="entry name" value="TPR-like_helical_dom_sf"/>
</dbReference>
<dbReference type="Pfam" id="PF13432">
    <property type="entry name" value="TPR_16"/>
    <property type="match status" value="1"/>
</dbReference>
<sequence length="251" mass="29182">QAEQLVRRELERKETPGLYCLLGDVLKEHQYYERAWQLSGRRSARAMRSRALLYLRDKDFQRCADCFQESVRINPIQLGVWFSLGCAYFALENYEGAAGAFHRCIGLEPDNAEAWNNLSTAYIRLKKKKQAFHNLREALRCNFEHWQIWENYITVCTDVGEFGEAVRAYHQLMELRDHYKDVQILQILVRAVVEDLPDGQGEPAGALRPKLRELLGRVSSRHSSDAQVWQLYARLYGDGRSSDPQDREKVS</sequence>
<dbReference type="PROSITE" id="PS50005">
    <property type="entry name" value="TPR"/>
    <property type="match status" value="3"/>
</dbReference>
<evidence type="ECO:0000256" key="3">
    <source>
        <dbReference type="ARBA" id="ARBA00024020"/>
    </source>
</evidence>
<dbReference type="AlphaFoldDB" id="Q4SZ62"/>
<dbReference type="InterPro" id="IPR019734">
    <property type="entry name" value="TPR_rpt"/>
</dbReference>
<keyword evidence="1" id="KW-0677">Repeat</keyword>
<feature type="non-terminal residue" evidence="6">
    <location>
        <position position="1"/>
    </location>
</feature>
<dbReference type="Gene3D" id="1.25.40.10">
    <property type="entry name" value="Tetratricopeptide repeat domain"/>
    <property type="match status" value="1"/>
</dbReference>
<evidence type="ECO:0000256" key="1">
    <source>
        <dbReference type="ARBA" id="ARBA00022737"/>
    </source>
</evidence>
<dbReference type="SMART" id="SM00028">
    <property type="entry name" value="TPR"/>
    <property type="match status" value="4"/>
</dbReference>
<feature type="repeat" description="TPR" evidence="5">
    <location>
        <begin position="78"/>
        <end position="111"/>
    </location>
</feature>
<dbReference type="OrthoDB" id="1936594at2759"/>
<dbReference type="PANTHER" id="PTHR16193">
    <property type="entry name" value="TETRATRICOPEPTIDE REPEAT PROTEIN 27"/>
    <property type="match status" value="1"/>
</dbReference>
<organism evidence="6">
    <name type="scientific">Tetraodon nigroviridis</name>
    <name type="common">Spotted green pufferfish</name>
    <name type="synonym">Chelonodon nigroviridis</name>
    <dbReference type="NCBI Taxonomy" id="99883"/>
    <lineage>
        <taxon>Eukaryota</taxon>
        <taxon>Metazoa</taxon>
        <taxon>Chordata</taxon>
        <taxon>Craniata</taxon>
        <taxon>Vertebrata</taxon>
        <taxon>Euteleostomi</taxon>
        <taxon>Actinopterygii</taxon>
        <taxon>Neopterygii</taxon>
        <taxon>Teleostei</taxon>
        <taxon>Neoteleostei</taxon>
        <taxon>Acanthomorphata</taxon>
        <taxon>Eupercaria</taxon>
        <taxon>Tetraodontiformes</taxon>
        <taxon>Tetradontoidea</taxon>
        <taxon>Tetraodontidae</taxon>
        <taxon>Tetraodon</taxon>
    </lineage>
</organism>
<feature type="repeat" description="TPR" evidence="5">
    <location>
        <begin position="112"/>
        <end position="145"/>
    </location>
</feature>
<evidence type="ECO:0000256" key="4">
    <source>
        <dbReference type="ARBA" id="ARBA00024124"/>
    </source>
</evidence>
<comment type="similarity">
    <text evidence="3">Belongs to the TTC27 family.</text>
</comment>
<proteinExistence type="inferred from homology"/>
<evidence type="ECO:0000313" key="6">
    <source>
        <dbReference type="EMBL" id="CAF94070.1"/>
    </source>
</evidence>
<name>Q4SZ62_TETNG</name>
<dbReference type="SUPFAM" id="SSF48452">
    <property type="entry name" value="TPR-like"/>
    <property type="match status" value="1"/>
</dbReference>
<keyword evidence="2 5" id="KW-0802">TPR repeat</keyword>
<dbReference type="EMBL" id="CAAE01011816">
    <property type="protein sequence ID" value="CAF94070.1"/>
    <property type="molecule type" value="Genomic_DNA"/>
</dbReference>
<dbReference type="PANTHER" id="PTHR16193:SF0">
    <property type="entry name" value="TETRATRICOPEPTIDE REPEAT PROTEIN 27"/>
    <property type="match status" value="1"/>
</dbReference>
<dbReference type="KEGG" id="tng:GSTEN00009995G001"/>
<dbReference type="InterPro" id="IPR044244">
    <property type="entry name" value="TTC27/Emw1"/>
</dbReference>
<reference evidence="6" key="1">
    <citation type="journal article" date="2004" name="Nature">
        <title>Genome duplication in the teleost fish Tetraodon nigroviridis reveals the early vertebrate proto-karyotype.</title>
        <authorList>
            <person name="Jaillon O."/>
            <person name="Aury J.-M."/>
            <person name="Brunet F."/>
            <person name="Petit J.-L."/>
            <person name="Stange-Thomann N."/>
            <person name="Mauceli E."/>
            <person name="Bouneau L."/>
            <person name="Fischer C."/>
            <person name="Ozouf-Costaz C."/>
            <person name="Bernot A."/>
            <person name="Nicaud S."/>
            <person name="Jaffe D."/>
            <person name="Fisher S."/>
            <person name="Lutfalla G."/>
            <person name="Dossat C."/>
            <person name="Segurens B."/>
            <person name="Dasilva C."/>
            <person name="Salanoubat M."/>
            <person name="Levy M."/>
            <person name="Boudet N."/>
            <person name="Castellano S."/>
            <person name="Anthouard V."/>
            <person name="Jubin C."/>
            <person name="Castelli V."/>
            <person name="Katinka M."/>
            <person name="Vacherie B."/>
            <person name="Biemont C."/>
            <person name="Skalli Z."/>
            <person name="Cattolico L."/>
            <person name="Poulain J."/>
            <person name="De Berardinis V."/>
            <person name="Cruaud C."/>
            <person name="Duprat S."/>
            <person name="Brottier P."/>
            <person name="Coutanceau J.-P."/>
            <person name="Gouzy J."/>
            <person name="Parra G."/>
            <person name="Lardier G."/>
            <person name="Chapple C."/>
            <person name="McKernan K.J."/>
            <person name="McEwan P."/>
            <person name="Bosak S."/>
            <person name="Kellis M."/>
            <person name="Volff J.-N."/>
            <person name="Guigo R."/>
            <person name="Zody M.C."/>
            <person name="Mesirov J."/>
            <person name="Lindblad-Toh K."/>
            <person name="Birren B."/>
            <person name="Nusbaum C."/>
            <person name="Kahn D."/>
            <person name="Robinson-Rechavi M."/>
            <person name="Laudet V."/>
            <person name="Schachter V."/>
            <person name="Quetier F."/>
            <person name="Saurin W."/>
            <person name="Scarpelli C."/>
            <person name="Wincker P."/>
            <person name="Lander E.S."/>
            <person name="Weissenbach J."/>
            <person name="Roest Crollius H."/>
        </authorList>
    </citation>
    <scope>NUCLEOTIDE SEQUENCE [LARGE SCALE GENOMIC DNA]</scope>
</reference>